<feature type="region of interest" description="Disordered" evidence="8">
    <location>
        <begin position="29"/>
        <end position="57"/>
    </location>
</feature>
<comment type="caution">
    <text evidence="9">The sequence shown here is derived from an EMBL/GenBank/DDBJ whole genome shotgun (WGS) entry which is preliminary data.</text>
</comment>
<keyword evidence="5" id="KW-0687">Ribonucleoprotein</keyword>
<gene>
    <name evidence="9" type="ORF">QQZ08_010369</name>
</gene>
<dbReference type="PANTHER" id="PTHR28595">
    <property type="entry name" value="39S RIBOSOMAL PROTEIN L54, MITOCHONDRIAL"/>
    <property type="match status" value="1"/>
</dbReference>
<accession>A0ABR1HHS8</accession>
<dbReference type="Pfam" id="PF08561">
    <property type="entry name" value="Ribosomal_L37"/>
    <property type="match status" value="1"/>
</dbReference>
<keyword evidence="10" id="KW-1185">Reference proteome</keyword>
<keyword evidence="3" id="KW-0689">Ribosomal protein</keyword>
<evidence type="ECO:0000256" key="1">
    <source>
        <dbReference type="ARBA" id="ARBA00004173"/>
    </source>
</evidence>
<dbReference type="PANTHER" id="PTHR28595:SF1">
    <property type="entry name" value="LARGE RIBOSOMAL SUBUNIT PROTEIN ML54"/>
    <property type="match status" value="1"/>
</dbReference>
<evidence type="ECO:0000256" key="5">
    <source>
        <dbReference type="ARBA" id="ARBA00023274"/>
    </source>
</evidence>
<comment type="similarity">
    <text evidence="6">Belongs to the mitochondrion-specific ribosomal protein mL54 family.</text>
</comment>
<evidence type="ECO:0000313" key="9">
    <source>
        <dbReference type="EMBL" id="KAK7420455.1"/>
    </source>
</evidence>
<keyword evidence="2" id="KW-0809">Transit peptide</keyword>
<dbReference type="EMBL" id="JAZAVK010000134">
    <property type="protein sequence ID" value="KAK7420455.1"/>
    <property type="molecule type" value="Genomic_DNA"/>
</dbReference>
<evidence type="ECO:0000313" key="10">
    <source>
        <dbReference type="Proteomes" id="UP001498421"/>
    </source>
</evidence>
<reference evidence="9 10" key="1">
    <citation type="journal article" date="2025" name="Microbiol. Resour. Announc.">
        <title>Draft genome sequences for Neonectria magnoliae and Neonectria punicea, canker pathogens of Liriodendron tulipifera and Acer saccharum in West Virginia.</title>
        <authorList>
            <person name="Petronek H.M."/>
            <person name="Kasson M.T."/>
            <person name="Metheny A.M."/>
            <person name="Stauder C.M."/>
            <person name="Lovett B."/>
            <person name="Lynch S.C."/>
            <person name="Garnas J.R."/>
            <person name="Kasson L.R."/>
            <person name="Stajich J.E."/>
        </authorList>
    </citation>
    <scope>NUCLEOTIDE SEQUENCE [LARGE SCALE GENOMIC DNA]</scope>
    <source>
        <strain evidence="9 10">NRRL 64651</strain>
    </source>
</reference>
<feature type="compositionally biased region" description="Polar residues" evidence="8">
    <location>
        <begin position="29"/>
        <end position="39"/>
    </location>
</feature>
<evidence type="ECO:0000256" key="8">
    <source>
        <dbReference type="SAM" id="MobiDB-lite"/>
    </source>
</evidence>
<organism evidence="9 10">
    <name type="scientific">Neonectria magnoliae</name>
    <dbReference type="NCBI Taxonomy" id="2732573"/>
    <lineage>
        <taxon>Eukaryota</taxon>
        <taxon>Fungi</taxon>
        <taxon>Dikarya</taxon>
        <taxon>Ascomycota</taxon>
        <taxon>Pezizomycotina</taxon>
        <taxon>Sordariomycetes</taxon>
        <taxon>Hypocreomycetidae</taxon>
        <taxon>Hypocreales</taxon>
        <taxon>Nectriaceae</taxon>
        <taxon>Neonectria</taxon>
    </lineage>
</organism>
<protein>
    <recommendedName>
        <fullName evidence="7">Large ribosomal subunit protein mL54</fullName>
    </recommendedName>
</protein>
<sequence length="193" mass="21429">MFCTRCLRATVTRRPLPILRQFSTTVPFQSTEPQLSTPATEPGEAVKEAPSGRSSCPAGTKLTGLNYLKNGHDPVALKDEEYPEWLWSCLDVIKSNKDSADDGAGDEFSKSKKQRKLAAKRQKAVEAQALAEGNLDALAPKIPLHHQSVNLVGEENSSVEHNIEAAQKRDELKKAMRKERKAKIKEDNYLKSM</sequence>
<evidence type="ECO:0000256" key="4">
    <source>
        <dbReference type="ARBA" id="ARBA00023128"/>
    </source>
</evidence>
<evidence type="ECO:0000256" key="6">
    <source>
        <dbReference type="ARBA" id="ARBA00033752"/>
    </source>
</evidence>
<dbReference type="Proteomes" id="UP001498421">
    <property type="component" value="Unassembled WGS sequence"/>
</dbReference>
<proteinExistence type="inferred from homology"/>
<comment type="subcellular location">
    <subcellularLocation>
        <location evidence="1">Mitochondrion</location>
    </subcellularLocation>
</comment>
<evidence type="ECO:0000256" key="7">
    <source>
        <dbReference type="ARBA" id="ARBA00035179"/>
    </source>
</evidence>
<evidence type="ECO:0000256" key="2">
    <source>
        <dbReference type="ARBA" id="ARBA00022946"/>
    </source>
</evidence>
<evidence type="ECO:0000256" key="3">
    <source>
        <dbReference type="ARBA" id="ARBA00022980"/>
    </source>
</evidence>
<name>A0ABR1HHS8_9HYPO</name>
<keyword evidence="4" id="KW-0496">Mitochondrion</keyword>
<dbReference type="InterPro" id="IPR013870">
    <property type="entry name" value="Ribosomal_mL54"/>
</dbReference>